<reference evidence="3" key="1">
    <citation type="submission" date="2025-08" db="UniProtKB">
        <authorList>
            <consortium name="Ensembl"/>
        </authorList>
    </citation>
    <scope>IDENTIFICATION</scope>
</reference>
<dbReference type="GO" id="GO:0003924">
    <property type="term" value="F:GTPase activity"/>
    <property type="evidence" value="ECO:0007669"/>
    <property type="project" value="InterPro"/>
</dbReference>
<name>A0A674CVP3_SALTR</name>
<dbReference type="Gene3D" id="3.40.50.300">
    <property type="entry name" value="P-loop containing nucleotide triphosphate hydrolases"/>
    <property type="match status" value="1"/>
</dbReference>
<dbReference type="Proteomes" id="UP000472277">
    <property type="component" value="Chromosome 24"/>
</dbReference>
<protein>
    <submittedName>
        <fullName evidence="3">Uncharacterized protein</fullName>
    </submittedName>
</protein>
<sequence>LFDSSATCLTVLVVSLDNAGKTTIIRGLQGGELLSHTVTSSVLSHRHILTVEVLHPITKV</sequence>
<dbReference type="GO" id="GO:0005525">
    <property type="term" value="F:GTP binding"/>
    <property type="evidence" value="ECO:0007669"/>
    <property type="project" value="UniProtKB-KW"/>
</dbReference>
<dbReference type="Ensembl" id="ENSSTUT00000093418.1">
    <property type="protein sequence ID" value="ENSSTUP00000087785.1"/>
    <property type="gene ID" value="ENSSTUG00000038643.1"/>
</dbReference>
<dbReference type="AlphaFoldDB" id="A0A674CVP3"/>
<reference evidence="3" key="2">
    <citation type="submission" date="2025-09" db="UniProtKB">
        <authorList>
            <consortium name="Ensembl"/>
        </authorList>
    </citation>
    <scope>IDENTIFICATION</scope>
</reference>
<dbReference type="InterPro" id="IPR027417">
    <property type="entry name" value="P-loop_NTPase"/>
</dbReference>
<evidence type="ECO:0000256" key="2">
    <source>
        <dbReference type="ARBA" id="ARBA00023134"/>
    </source>
</evidence>
<accession>A0A674CVP3</accession>
<evidence type="ECO:0000313" key="4">
    <source>
        <dbReference type="Proteomes" id="UP000472277"/>
    </source>
</evidence>
<keyword evidence="2" id="KW-0342">GTP-binding</keyword>
<dbReference type="InterPro" id="IPR006689">
    <property type="entry name" value="Small_GTPase_ARF/SAR"/>
</dbReference>
<organism evidence="3 4">
    <name type="scientific">Salmo trutta</name>
    <name type="common">Brown trout</name>
    <dbReference type="NCBI Taxonomy" id="8032"/>
    <lineage>
        <taxon>Eukaryota</taxon>
        <taxon>Metazoa</taxon>
        <taxon>Chordata</taxon>
        <taxon>Craniata</taxon>
        <taxon>Vertebrata</taxon>
        <taxon>Euteleostomi</taxon>
        <taxon>Actinopterygii</taxon>
        <taxon>Neopterygii</taxon>
        <taxon>Teleostei</taxon>
        <taxon>Protacanthopterygii</taxon>
        <taxon>Salmoniformes</taxon>
        <taxon>Salmonidae</taxon>
        <taxon>Salmoninae</taxon>
        <taxon>Salmo</taxon>
    </lineage>
</organism>
<keyword evidence="4" id="KW-1185">Reference proteome</keyword>
<keyword evidence="1" id="KW-0547">Nucleotide-binding</keyword>
<dbReference type="InParanoid" id="A0A674CVP3"/>
<proteinExistence type="predicted"/>
<evidence type="ECO:0000313" key="3">
    <source>
        <dbReference type="Ensembl" id="ENSSTUP00000087785.1"/>
    </source>
</evidence>
<evidence type="ECO:0000256" key="1">
    <source>
        <dbReference type="ARBA" id="ARBA00022741"/>
    </source>
</evidence>
<dbReference type="Pfam" id="PF00025">
    <property type="entry name" value="Arf"/>
    <property type="match status" value="1"/>
</dbReference>